<proteinExistence type="predicted"/>
<keyword evidence="1" id="KW-0472">Membrane</keyword>
<keyword evidence="1" id="KW-0812">Transmembrane</keyword>
<name>A0A8S1RN22_9CILI</name>
<keyword evidence="1" id="KW-1133">Transmembrane helix</keyword>
<dbReference type="EMBL" id="CAJJDN010000259">
    <property type="protein sequence ID" value="CAD8130051.1"/>
    <property type="molecule type" value="Genomic_DNA"/>
</dbReference>
<protein>
    <submittedName>
        <fullName evidence="2">Uncharacterized protein</fullName>
    </submittedName>
</protein>
<organism evidence="2 3">
    <name type="scientific">Paramecium sonneborni</name>
    <dbReference type="NCBI Taxonomy" id="65129"/>
    <lineage>
        <taxon>Eukaryota</taxon>
        <taxon>Sar</taxon>
        <taxon>Alveolata</taxon>
        <taxon>Ciliophora</taxon>
        <taxon>Intramacronucleata</taxon>
        <taxon>Oligohymenophorea</taxon>
        <taxon>Peniculida</taxon>
        <taxon>Parameciidae</taxon>
        <taxon>Paramecium</taxon>
    </lineage>
</organism>
<gene>
    <name evidence="2" type="ORF">PSON_ATCC_30995.1.T2590005</name>
</gene>
<comment type="caution">
    <text evidence="2">The sequence shown here is derived from an EMBL/GenBank/DDBJ whole genome shotgun (WGS) entry which is preliminary data.</text>
</comment>
<accession>A0A8S1RN22</accession>
<sequence length="142" mass="17355">MNQNKSVLIVWMKPFLCIFYFIYPQIYSNDFEFSGCKYIRNIEQYLKSKQSAISKLQLLDVIILKSNNIWFKEIRFIDVNNKRNFKSTEDLNTQISRLKCRCYRFHDVIVSLKRIQRRLNMEWFIQNRKTRKDIISIVINEI</sequence>
<feature type="transmembrane region" description="Helical" evidence="1">
    <location>
        <begin position="6"/>
        <end position="23"/>
    </location>
</feature>
<evidence type="ECO:0000256" key="1">
    <source>
        <dbReference type="SAM" id="Phobius"/>
    </source>
</evidence>
<reference evidence="2" key="1">
    <citation type="submission" date="2021-01" db="EMBL/GenBank/DDBJ databases">
        <authorList>
            <consortium name="Genoscope - CEA"/>
            <person name="William W."/>
        </authorList>
    </citation>
    <scope>NUCLEOTIDE SEQUENCE</scope>
</reference>
<keyword evidence="3" id="KW-1185">Reference proteome</keyword>
<evidence type="ECO:0000313" key="2">
    <source>
        <dbReference type="EMBL" id="CAD8130051.1"/>
    </source>
</evidence>
<dbReference type="AlphaFoldDB" id="A0A8S1RN22"/>
<evidence type="ECO:0000313" key="3">
    <source>
        <dbReference type="Proteomes" id="UP000692954"/>
    </source>
</evidence>
<dbReference type="Proteomes" id="UP000692954">
    <property type="component" value="Unassembled WGS sequence"/>
</dbReference>